<feature type="compositionally biased region" description="Acidic residues" evidence="8">
    <location>
        <begin position="73"/>
        <end position="117"/>
    </location>
</feature>
<feature type="compositionally biased region" description="Basic and acidic residues" evidence="8">
    <location>
        <begin position="118"/>
        <end position="127"/>
    </location>
</feature>
<dbReference type="GO" id="GO:0016485">
    <property type="term" value="P:protein processing"/>
    <property type="evidence" value="ECO:0007669"/>
    <property type="project" value="TreeGrafter"/>
</dbReference>
<evidence type="ECO:0000256" key="5">
    <source>
        <dbReference type="ARBA" id="ARBA00022801"/>
    </source>
</evidence>
<feature type="compositionally biased region" description="Low complexity" evidence="8">
    <location>
        <begin position="39"/>
        <end position="61"/>
    </location>
</feature>
<dbReference type="CDD" id="cd08662">
    <property type="entry name" value="M13"/>
    <property type="match status" value="1"/>
</dbReference>
<feature type="compositionally biased region" description="Acidic residues" evidence="8">
    <location>
        <begin position="128"/>
        <end position="138"/>
    </location>
</feature>
<dbReference type="Proteomes" id="UP000254978">
    <property type="component" value="Unassembled WGS sequence"/>
</dbReference>
<dbReference type="GO" id="GO:0004222">
    <property type="term" value="F:metalloendopeptidase activity"/>
    <property type="evidence" value="ECO:0007669"/>
    <property type="project" value="UniProtKB-EC"/>
</dbReference>
<protein>
    <submittedName>
        <fullName evidence="11">Endothelin-converting enzyme</fullName>
        <ecNumber evidence="11">3.4.24.-</ecNumber>
        <ecNumber evidence="11">3.4.24.71</ecNumber>
    </submittedName>
</protein>
<evidence type="ECO:0000313" key="12">
    <source>
        <dbReference type="Proteomes" id="UP000254978"/>
    </source>
</evidence>
<keyword evidence="4" id="KW-0479">Metal-binding</keyword>
<dbReference type="EMBL" id="UGQT01000001">
    <property type="protein sequence ID" value="STZ56895.1"/>
    <property type="molecule type" value="Genomic_DNA"/>
</dbReference>
<evidence type="ECO:0000313" key="11">
    <source>
        <dbReference type="EMBL" id="STZ56895.1"/>
    </source>
</evidence>
<dbReference type="PRINTS" id="PR00786">
    <property type="entry name" value="NEPRILYSIN"/>
</dbReference>
<dbReference type="InterPro" id="IPR000718">
    <property type="entry name" value="Peptidase_M13"/>
</dbReference>
<keyword evidence="12" id="KW-1185">Reference proteome</keyword>
<evidence type="ECO:0000259" key="9">
    <source>
        <dbReference type="Pfam" id="PF01431"/>
    </source>
</evidence>
<dbReference type="Pfam" id="PF05649">
    <property type="entry name" value="Peptidase_M13_N"/>
    <property type="match status" value="1"/>
</dbReference>
<evidence type="ECO:0000256" key="7">
    <source>
        <dbReference type="ARBA" id="ARBA00023049"/>
    </source>
</evidence>
<dbReference type="Gene3D" id="2.60.40.3440">
    <property type="match status" value="1"/>
</dbReference>
<dbReference type="InterPro" id="IPR024079">
    <property type="entry name" value="MetalloPept_cat_dom_sf"/>
</dbReference>
<dbReference type="InterPro" id="IPR042089">
    <property type="entry name" value="Peptidase_M13_dom_2"/>
</dbReference>
<reference evidence="11 12" key="1">
    <citation type="submission" date="2018-06" db="EMBL/GenBank/DDBJ databases">
        <authorList>
            <consortium name="Pathogen Informatics"/>
            <person name="Doyle S."/>
        </authorList>
    </citation>
    <scope>NUCLEOTIDE SEQUENCE [LARGE SCALE GENOMIC DNA]</scope>
    <source>
        <strain evidence="11 12">NCTC10821</strain>
    </source>
</reference>
<feature type="domain" description="Peptidase M13 C-terminal" evidence="9">
    <location>
        <begin position="810"/>
        <end position="1014"/>
    </location>
</feature>
<dbReference type="PROSITE" id="PS51885">
    <property type="entry name" value="NEPRILYSIN"/>
    <property type="match status" value="1"/>
</dbReference>
<proteinExistence type="inferred from homology"/>
<dbReference type="SUPFAM" id="SSF55486">
    <property type="entry name" value="Metalloproteases ('zincins'), catalytic domain"/>
    <property type="match status" value="1"/>
</dbReference>
<dbReference type="Pfam" id="PF01431">
    <property type="entry name" value="Peptidase_M13"/>
    <property type="match status" value="1"/>
</dbReference>
<gene>
    <name evidence="11" type="primary">pepO_1</name>
    <name evidence="11" type="ORF">NCTC10821_00388</name>
</gene>
<dbReference type="EC" id="3.4.24.71" evidence="11"/>
<comment type="cofactor">
    <cofactor evidence="1">
        <name>Zn(2+)</name>
        <dbReference type="ChEBI" id="CHEBI:29105"/>
    </cofactor>
</comment>
<feature type="domain" description="Peptidase M13 N-terminal" evidence="10">
    <location>
        <begin position="378"/>
        <end position="758"/>
    </location>
</feature>
<sequence>MGVGDAGQVRAVHVGRVGALAVALGVGLAIASCPAMPRAGADSGASSTSSSSSSAESAGDTDSGESGVAGPGVDDDTTSEPEADPDEPDAEVVDTEIEVEVEDTEDAEDPEVGDVEEERAGRDRSDDATPDVDDEPEQLGEAPEIAEPAAEDTADAPPTDQPDDNADVTTEPAVTEVVPAAAEPEPEESVPAPAASRATAMNVATVSASTVTTGAPWTPGHLPNLLTILAGVFRDFQRTFFNFAPDARNQRLALTLATTGSVSEPMRFAAKDFDGDTLTFSVLAGRGPQHGTIVIDQATGTFTYDPDDAFARTGGTDTFTYKVSDHASGPHLPNLFDMLTKPDFGHADIATVTIIVAPVVDPVNSGIDLSGVDPSIRPQDDLYGYLTGKWLREHEIPGDRSSDNTFREISDRTNQQIRDLIAELGQTGAAHGTDAQRIVDLYASFMDTDTLRDVGLAPLLAELAAIDGAVDGDALAAVLGSLARAGLIGGFEVGVGADPKNSTRNLLGIDQAGLGLPDEAYYRDPQYAAVLAAYPGHIARMFALTYGGSADDYAETAAAIVALETRLAASHWDVTRSRDAELTYNPMTIAQLKQSAPGFDWTGWLNAYGLSEAQAGTVVVSQPDYLTAFAAAWTDVPQEDWRAWAAWRLIHERQFLVTDELNKENFAFYDTLLWGTEQQPARWERGLSLLDSLLGNAVGKLYVERHFPAEAKQRMETMVSNLMAAYRVSITELDWMSPETKAKALEKLDKIGVKIGYPETWTDYSGLEIDGADLYGNYLRASEAGTVRMLDRLAKPVDPTRWTTNPHVVNAFYSPVRNDITFPAGILQSPLFDLTADDAASYGAIGAVIGHEIGHAFDDQGSKYDGDGNLSNWWTAADRAEFEARAAGLVAQYNGFTPRQLPDSYHVNGALTLGENIADQAGLTIALKAYELSLGGADAPTLDGFTGVQRVFLGWAQGWKNKSRDAEVIQFLATDPHSPMEFRVNGVVRNIDAFYEAFGVTEGDALYLAPQDRVQIWF</sequence>
<dbReference type="Gene3D" id="1.10.1380.10">
    <property type="entry name" value="Neutral endopeptidase , domain2"/>
    <property type="match status" value="1"/>
</dbReference>
<dbReference type="AlphaFoldDB" id="A0A378TAJ8"/>
<evidence type="ECO:0000256" key="1">
    <source>
        <dbReference type="ARBA" id="ARBA00001947"/>
    </source>
</evidence>
<evidence type="ECO:0000256" key="2">
    <source>
        <dbReference type="ARBA" id="ARBA00007357"/>
    </source>
</evidence>
<dbReference type="GO" id="GO:0046872">
    <property type="term" value="F:metal ion binding"/>
    <property type="evidence" value="ECO:0007669"/>
    <property type="project" value="UniProtKB-KW"/>
</dbReference>
<keyword evidence="3" id="KW-0645">Protease</keyword>
<name>A0A378TAJ8_9MYCO</name>
<dbReference type="PANTHER" id="PTHR11733">
    <property type="entry name" value="ZINC METALLOPROTEASE FAMILY M13 NEPRILYSIN-RELATED"/>
    <property type="match status" value="1"/>
</dbReference>
<keyword evidence="5 11" id="KW-0378">Hydrolase</keyword>
<dbReference type="EC" id="3.4.24.-" evidence="11"/>
<evidence type="ECO:0000256" key="6">
    <source>
        <dbReference type="ARBA" id="ARBA00022833"/>
    </source>
</evidence>
<feature type="region of interest" description="Disordered" evidence="8">
    <location>
        <begin position="36"/>
        <end position="170"/>
    </location>
</feature>
<evidence type="ECO:0000256" key="4">
    <source>
        <dbReference type="ARBA" id="ARBA00022723"/>
    </source>
</evidence>
<evidence type="ECO:0000256" key="8">
    <source>
        <dbReference type="SAM" id="MobiDB-lite"/>
    </source>
</evidence>
<dbReference type="PANTHER" id="PTHR11733:SF167">
    <property type="entry name" value="FI17812P1-RELATED"/>
    <property type="match status" value="1"/>
</dbReference>
<evidence type="ECO:0000256" key="3">
    <source>
        <dbReference type="ARBA" id="ARBA00022670"/>
    </source>
</evidence>
<dbReference type="Gene3D" id="3.40.390.10">
    <property type="entry name" value="Collagenase (Catalytic Domain)"/>
    <property type="match status" value="1"/>
</dbReference>
<organism evidence="11 12">
    <name type="scientific">Mycolicibacterium tokaiense</name>
    <dbReference type="NCBI Taxonomy" id="39695"/>
    <lineage>
        <taxon>Bacteria</taxon>
        <taxon>Bacillati</taxon>
        <taxon>Actinomycetota</taxon>
        <taxon>Actinomycetes</taxon>
        <taxon>Mycobacteriales</taxon>
        <taxon>Mycobacteriaceae</taxon>
        <taxon>Mycolicibacterium</taxon>
    </lineage>
</organism>
<dbReference type="InterPro" id="IPR018497">
    <property type="entry name" value="Peptidase_M13_C"/>
</dbReference>
<dbReference type="GO" id="GO:0005886">
    <property type="term" value="C:plasma membrane"/>
    <property type="evidence" value="ECO:0007669"/>
    <property type="project" value="TreeGrafter"/>
</dbReference>
<comment type="similarity">
    <text evidence="2">Belongs to the peptidase M13 family.</text>
</comment>
<accession>A0A378TAJ8</accession>
<keyword evidence="7" id="KW-0482">Metalloprotease</keyword>
<dbReference type="InterPro" id="IPR008753">
    <property type="entry name" value="Peptidase_M13_N"/>
</dbReference>
<evidence type="ECO:0000259" key="10">
    <source>
        <dbReference type="Pfam" id="PF05649"/>
    </source>
</evidence>
<dbReference type="Pfam" id="PF17963">
    <property type="entry name" value="Big_9"/>
    <property type="match status" value="1"/>
</dbReference>
<keyword evidence="6" id="KW-0862">Zinc</keyword>